<dbReference type="Gene3D" id="3.30.300.20">
    <property type="match status" value="1"/>
</dbReference>
<keyword evidence="4 7" id="KW-0689">Ribosomal protein</keyword>
<dbReference type="Pfam" id="PF00189">
    <property type="entry name" value="Ribosomal_S3_C"/>
    <property type="match status" value="1"/>
</dbReference>
<dbReference type="GeneID" id="24571400"/>
<dbReference type="HAMAP" id="MF_01309_B">
    <property type="entry name" value="Ribosomal_uS3_B"/>
    <property type="match status" value="1"/>
</dbReference>
<keyword evidence="5 7" id="KW-0687">Ribonucleoprotein</keyword>
<comment type="similarity">
    <text evidence="1 7 8">Belongs to the universal ribosomal protein uS3 family.</text>
</comment>
<dbReference type="GO" id="GO:0003735">
    <property type="term" value="F:structural constituent of ribosome"/>
    <property type="evidence" value="ECO:0007669"/>
    <property type="project" value="InterPro"/>
</dbReference>
<dbReference type="Pfam" id="PF07650">
    <property type="entry name" value="KH_2"/>
    <property type="match status" value="1"/>
</dbReference>
<dbReference type="Gene3D" id="3.30.1140.32">
    <property type="entry name" value="Ribosomal protein S3, C-terminal domain"/>
    <property type="match status" value="1"/>
</dbReference>
<name>A0A0G3VJX3_9EUGL</name>
<keyword evidence="9 11" id="KW-0150">Chloroplast</keyword>
<evidence type="ECO:0000256" key="8">
    <source>
        <dbReference type="RuleBase" id="RU003624"/>
    </source>
</evidence>
<dbReference type="PROSITE" id="PS00548">
    <property type="entry name" value="RIBOSOMAL_S3"/>
    <property type="match status" value="1"/>
</dbReference>
<dbReference type="InterPro" id="IPR015946">
    <property type="entry name" value="KH_dom-like_a/b"/>
</dbReference>
<dbReference type="InterPro" id="IPR057258">
    <property type="entry name" value="Ribosomal_uS3"/>
</dbReference>
<evidence type="ECO:0000259" key="10">
    <source>
        <dbReference type="PROSITE" id="PS50823"/>
    </source>
</evidence>
<evidence type="ECO:0000256" key="4">
    <source>
        <dbReference type="ARBA" id="ARBA00022980"/>
    </source>
</evidence>
<dbReference type="CDD" id="cd02412">
    <property type="entry name" value="KH-II_30S_S3"/>
    <property type="match status" value="1"/>
</dbReference>
<dbReference type="FunFam" id="3.30.300.20:FF:000001">
    <property type="entry name" value="30S ribosomal protein S3"/>
    <property type="match status" value="1"/>
</dbReference>
<dbReference type="InterPro" id="IPR018280">
    <property type="entry name" value="Ribosomal_uS3_CS"/>
</dbReference>
<comment type="subcellular location">
    <subcellularLocation>
        <location evidence="7 9">Plastid</location>
        <location evidence="7 9">Chloroplast</location>
    </subcellularLocation>
</comment>
<evidence type="ECO:0000256" key="1">
    <source>
        <dbReference type="ARBA" id="ARBA00010761"/>
    </source>
</evidence>
<dbReference type="GO" id="GO:0009507">
    <property type="term" value="C:chloroplast"/>
    <property type="evidence" value="ECO:0007669"/>
    <property type="project" value="UniProtKB-SubCell"/>
</dbReference>
<dbReference type="GO" id="GO:0022627">
    <property type="term" value="C:cytosolic small ribosomal subunit"/>
    <property type="evidence" value="ECO:0007669"/>
    <property type="project" value="TreeGrafter"/>
</dbReference>
<gene>
    <name evidence="7 11" type="primary">rps3</name>
</gene>
<organism evidence="11">
    <name type="scientific">Monomorphina parapyrum</name>
    <dbReference type="NCBI Taxonomy" id="1664066"/>
    <lineage>
        <taxon>Eukaryota</taxon>
        <taxon>Discoba</taxon>
        <taxon>Euglenozoa</taxon>
        <taxon>Euglenida</taxon>
        <taxon>Spirocuta</taxon>
        <taxon>Euglenophyceae</taxon>
        <taxon>Euglenales</taxon>
        <taxon>Euglenaceae</taxon>
        <taxon>Monomorphina</taxon>
    </lineage>
</organism>
<sequence>MGQKVHPIGFRVGVSKLHSSYWYSKSRNYASFLEEDIFIRNFVNNKFVEAGVSNVEIRRRLNFLTLTISVAKPSIIMGSNGDSLYDFRISLSKELSKKFKPRDLTVNVVEVINADTNSYILAEFIRQQLEKRLPFRRIMKAAILKAQKVGVKGIKIQIAGRLNGAEIARTEWIREGQVPLHTLKANIDYCSYKAQTLYGILGIKIWVYVS</sequence>
<evidence type="ECO:0000256" key="2">
    <source>
        <dbReference type="ARBA" id="ARBA00022730"/>
    </source>
</evidence>
<dbReference type="AlphaFoldDB" id="A0A0G3VJX3"/>
<reference evidence="11" key="1">
    <citation type="journal article" date="2015" name="J. Eukaryot. Microbiol.">
        <title>Chloroplast Genome Evolution in the Euglenaceae.</title>
        <authorList>
            <person name="Bennett M.S."/>
            <person name="Triemer R.E."/>
        </authorList>
    </citation>
    <scope>NUCLEOTIDE SEQUENCE</scope>
    <source>
        <strain evidence="11">UTEX 2354</strain>
    </source>
</reference>
<evidence type="ECO:0000256" key="6">
    <source>
        <dbReference type="ARBA" id="ARBA00035154"/>
    </source>
</evidence>
<keyword evidence="9 11" id="KW-0934">Plastid</keyword>
<feature type="domain" description="KH type-2" evidence="10">
    <location>
        <begin position="39"/>
        <end position="112"/>
    </location>
</feature>
<dbReference type="SUPFAM" id="SSF54821">
    <property type="entry name" value="Ribosomal protein S3 C-terminal domain"/>
    <property type="match status" value="1"/>
</dbReference>
<protein>
    <recommendedName>
        <fullName evidence="6 7">Small ribosomal subunit protein uS3c</fullName>
    </recommendedName>
</protein>
<dbReference type="InterPro" id="IPR036419">
    <property type="entry name" value="Ribosomal_S3_C_sf"/>
</dbReference>
<accession>A0A0G3VJX3</accession>
<dbReference type="InterPro" id="IPR005704">
    <property type="entry name" value="Ribosomal_uS3_bac-typ"/>
</dbReference>
<dbReference type="GO" id="GO:0019843">
    <property type="term" value="F:rRNA binding"/>
    <property type="evidence" value="ECO:0007669"/>
    <property type="project" value="UniProtKB-UniRule"/>
</dbReference>
<evidence type="ECO:0000256" key="7">
    <source>
        <dbReference type="HAMAP-Rule" id="MF_01309"/>
    </source>
</evidence>
<dbReference type="InterPro" id="IPR009019">
    <property type="entry name" value="KH_sf_prok-type"/>
</dbReference>
<dbReference type="RefSeq" id="YP_009145477.1">
    <property type="nucleotide sequence ID" value="NC_027287.1"/>
</dbReference>
<evidence type="ECO:0000313" key="11">
    <source>
        <dbReference type="EMBL" id="AKL78950.1"/>
    </source>
</evidence>
<dbReference type="NCBIfam" id="TIGR01009">
    <property type="entry name" value="rpsC_bact"/>
    <property type="match status" value="1"/>
</dbReference>
<dbReference type="GO" id="GO:0006412">
    <property type="term" value="P:translation"/>
    <property type="evidence" value="ECO:0007669"/>
    <property type="project" value="UniProtKB-UniRule"/>
</dbReference>
<keyword evidence="2 7" id="KW-0699">rRNA-binding</keyword>
<dbReference type="SUPFAM" id="SSF54814">
    <property type="entry name" value="Prokaryotic type KH domain (KH-domain type II)"/>
    <property type="match status" value="1"/>
</dbReference>
<dbReference type="EMBL" id="KP455987">
    <property type="protein sequence ID" value="AKL78950.1"/>
    <property type="molecule type" value="Genomic_DNA"/>
</dbReference>
<dbReference type="InterPro" id="IPR004044">
    <property type="entry name" value="KH_dom_type_2"/>
</dbReference>
<geneLocation type="chloroplast" evidence="11"/>
<evidence type="ECO:0000256" key="9">
    <source>
        <dbReference type="RuleBase" id="RU003626"/>
    </source>
</evidence>
<dbReference type="PROSITE" id="PS50823">
    <property type="entry name" value="KH_TYPE_2"/>
    <property type="match status" value="1"/>
</dbReference>
<dbReference type="InterPro" id="IPR001351">
    <property type="entry name" value="Ribosomal_uS3_C"/>
</dbReference>
<dbReference type="PANTHER" id="PTHR11760">
    <property type="entry name" value="30S/40S RIBOSOMAL PROTEIN S3"/>
    <property type="match status" value="1"/>
</dbReference>
<proteinExistence type="inferred from homology"/>
<keyword evidence="3 7" id="KW-0694">RNA-binding</keyword>
<evidence type="ECO:0000256" key="5">
    <source>
        <dbReference type="ARBA" id="ARBA00023274"/>
    </source>
</evidence>
<comment type="subunit">
    <text evidence="7 9">Part of the 30S ribosomal subunit.</text>
</comment>
<dbReference type="PANTHER" id="PTHR11760:SF19">
    <property type="entry name" value="SMALL RIBOSOMAL SUBUNIT PROTEIN US3C"/>
    <property type="match status" value="1"/>
</dbReference>
<evidence type="ECO:0000256" key="3">
    <source>
        <dbReference type="ARBA" id="ARBA00022884"/>
    </source>
</evidence>